<evidence type="ECO:0000313" key="10">
    <source>
        <dbReference type="Proteomes" id="UP000824037"/>
    </source>
</evidence>
<protein>
    <submittedName>
        <fullName evidence="9">DedA family protein</fullName>
    </submittedName>
</protein>
<reference evidence="9" key="1">
    <citation type="journal article" date="2021" name="PeerJ">
        <title>Extensive microbial diversity within the chicken gut microbiome revealed by metagenomics and culture.</title>
        <authorList>
            <person name="Gilroy R."/>
            <person name="Ravi A."/>
            <person name="Getino M."/>
            <person name="Pursley I."/>
            <person name="Horton D.L."/>
            <person name="Alikhan N.F."/>
            <person name="Baker D."/>
            <person name="Gharbi K."/>
            <person name="Hall N."/>
            <person name="Watson M."/>
            <person name="Adriaenssens E.M."/>
            <person name="Foster-Nyarko E."/>
            <person name="Jarju S."/>
            <person name="Secka A."/>
            <person name="Antonio M."/>
            <person name="Oren A."/>
            <person name="Chaudhuri R.R."/>
            <person name="La Ragione R."/>
            <person name="Hildebrand F."/>
            <person name="Pallen M.J."/>
        </authorList>
    </citation>
    <scope>NUCLEOTIDE SEQUENCE</scope>
    <source>
        <strain evidence="9">ChiGjej4B4-7305</strain>
    </source>
</reference>
<gene>
    <name evidence="9" type="ORF">H9815_05185</name>
</gene>
<evidence type="ECO:0000256" key="6">
    <source>
        <dbReference type="ARBA" id="ARBA00023136"/>
    </source>
</evidence>
<dbReference type="Proteomes" id="UP000824037">
    <property type="component" value="Unassembled WGS sequence"/>
</dbReference>
<evidence type="ECO:0000259" key="8">
    <source>
        <dbReference type="Pfam" id="PF09335"/>
    </source>
</evidence>
<evidence type="ECO:0000256" key="7">
    <source>
        <dbReference type="RuleBase" id="RU367016"/>
    </source>
</evidence>
<keyword evidence="5 7" id="KW-1133">Transmembrane helix</keyword>
<accession>A0A9D2ECP0</accession>
<dbReference type="PANTHER" id="PTHR30353">
    <property type="entry name" value="INNER MEMBRANE PROTEIN DEDA-RELATED"/>
    <property type="match status" value="1"/>
</dbReference>
<keyword evidence="6 7" id="KW-0472">Membrane</keyword>
<evidence type="ECO:0000256" key="3">
    <source>
        <dbReference type="ARBA" id="ARBA00022475"/>
    </source>
</evidence>
<feature type="transmembrane region" description="Helical" evidence="7">
    <location>
        <begin position="141"/>
        <end position="166"/>
    </location>
</feature>
<comment type="caution">
    <text evidence="9">The sequence shown here is derived from an EMBL/GenBank/DDBJ whole genome shotgun (WGS) entry which is preliminary data.</text>
</comment>
<evidence type="ECO:0000256" key="1">
    <source>
        <dbReference type="ARBA" id="ARBA00004651"/>
    </source>
</evidence>
<feature type="domain" description="VTT" evidence="8">
    <location>
        <begin position="36"/>
        <end position="160"/>
    </location>
</feature>
<dbReference type="EMBL" id="DXBY01000082">
    <property type="protein sequence ID" value="HIZ35149.1"/>
    <property type="molecule type" value="Genomic_DNA"/>
</dbReference>
<dbReference type="PANTHER" id="PTHR30353:SF15">
    <property type="entry name" value="INNER MEMBRANE PROTEIN YABI"/>
    <property type="match status" value="1"/>
</dbReference>
<dbReference type="Pfam" id="PF09335">
    <property type="entry name" value="VTT_dom"/>
    <property type="match status" value="1"/>
</dbReference>
<evidence type="ECO:0000256" key="4">
    <source>
        <dbReference type="ARBA" id="ARBA00022692"/>
    </source>
</evidence>
<comment type="caution">
    <text evidence="7">Lacks conserved residue(s) required for the propagation of feature annotation.</text>
</comment>
<reference evidence="9" key="2">
    <citation type="submission" date="2021-04" db="EMBL/GenBank/DDBJ databases">
        <authorList>
            <person name="Gilroy R."/>
        </authorList>
    </citation>
    <scope>NUCLEOTIDE SEQUENCE</scope>
    <source>
        <strain evidence="9">ChiGjej4B4-7305</strain>
    </source>
</reference>
<evidence type="ECO:0000313" key="9">
    <source>
        <dbReference type="EMBL" id="HIZ35149.1"/>
    </source>
</evidence>
<sequence length="174" mass="17810">MDSLLTGLSDAFGPLLLLLGALFAFAESAFGLGFVVPGETAVLTLGAATGSGGQLSAAMVTVAVGAIAGDHTGYLLGRRYGTRLRETRVVRRIGVRHWDRATGLLRRHGVLALVVSRLLPAVRTLMPAAAGAARVSYGRFLAGAVVGGGLWSGLWVGMGAAARAALPEMARTLG</sequence>
<evidence type="ECO:0000256" key="5">
    <source>
        <dbReference type="ARBA" id="ARBA00022989"/>
    </source>
</evidence>
<name>A0A9D2ECP0_9MICO</name>
<proteinExistence type="inferred from homology"/>
<dbReference type="InterPro" id="IPR032816">
    <property type="entry name" value="VTT_dom"/>
</dbReference>
<dbReference type="AlphaFoldDB" id="A0A9D2ECP0"/>
<organism evidence="9 10">
    <name type="scientific">Candidatus Ruania gallistercoris</name>
    <dbReference type="NCBI Taxonomy" id="2838746"/>
    <lineage>
        <taxon>Bacteria</taxon>
        <taxon>Bacillati</taxon>
        <taxon>Actinomycetota</taxon>
        <taxon>Actinomycetes</taxon>
        <taxon>Micrococcales</taxon>
        <taxon>Ruaniaceae</taxon>
        <taxon>Ruania</taxon>
    </lineage>
</organism>
<comment type="similarity">
    <text evidence="2 7">Belongs to the DedA family.</text>
</comment>
<feature type="transmembrane region" description="Helical" evidence="7">
    <location>
        <begin position="55"/>
        <end position="76"/>
    </location>
</feature>
<comment type="subcellular location">
    <subcellularLocation>
        <location evidence="1 7">Cell membrane</location>
        <topology evidence="1 7">Multi-pass membrane protein</topology>
    </subcellularLocation>
</comment>
<keyword evidence="3 7" id="KW-1003">Cell membrane</keyword>
<keyword evidence="4 7" id="KW-0812">Transmembrane</keyword>
<dbReference type="GO" id="GO:0005886">
    <property type="term" value="C:plasma membrane"/>
    <property type="evidence" value="ECO:0007669"/>
    <property type="project" value="UniProtKB-SubCell"/>
</dbReference>
<evidence type="ECO:0000256" key="2">
    <source>
        <dbReference type="ARBA" id="ARBA00010792"/>
    </source>
</evidence>
<feature type="non-terminal residue" evidence="9">
    <location>
        <position position="174"/>
    </location>
</feature>
<dbReference type="InterPro" id="IPR032818">
    <property type="entry name" value="DedA-like"/>
</dbReference>